<keyword evidence="4 15" id="KW-0963">Cytoplasm</keyword>
<dbReference type="InterPro" id="IPR003136">
    <property type="entry name" value="Cytidylate_kin"/>
</dbReference>
<comment type="function">
    <text evidence="15">Catalyzes the condensation of pantoate with beta-alanine in an ATP-dependent reaction via a pantoyl-adenylate intermediate.</text>
</comment>
<feature type="active site" description="Proton donor" evidence="15">
    <location>
        <position position="39"/>
    </location>
</feature>
<comment type="catalytic activity">
    <reaction evidence="12 15">
        <text>dCMP + ATP = dCDP + ADP</text>
        <dbReference type="Rhea" id="RHEA:25094"/>
        <dbReference type="ChEBI" id="CHEBI:30616"/>
        <dbReference type="ChEBI" id="CHEBI:57566"/>
        <dbReference type="ChEBI" id="CHEBI:58593"/>
        <dbReference type="ChEBI" id="CHEBI:456216"/>
        <dbReference type="EC" id="2.7.4.25"/>
    </reaction>
</comment>
<keyword evidence="5 15" id="KW-0436">Ligase</keyword>
<name>A0A2G4F3H8_9CYAN</name>
<dbReference type="Gene3D" id="3.40.50.300">
    <property type="entry name" value="P-loop containing nucleotide triphosphate hydrolases"/>
    <property type="match status" value="1"/>
</dbReference>
<feature type="binding site" evidence="15">
    <location>
        <position position="186"/>
    </location>
    <ligand>
        <name>(R)-pantoate</name>
        <dbReference type="ChEBI" id="CHEBI:15980"/>
    </ligand>
</feature>
<dbReference type="SUPFAM" id="SSF52540">
    <property type="entry name" value="P-loop containing nucleoside triphosphate hydrolases"/>
    <property type="match status" value="1"/>
</dbReference>
<dbReference type="InterPro" id="IPR003721">
    <property type="entry name" value="Pantoate_ligase"/>
</dbReference>
<dbReference type="RefSeq" id="WP_096828236.1">
    <property type="nucleotide sequence ID" value="NZ_NXIB02000024.1"/>
</dbReference>
<evidence type="ECO:0000256" key="13">
    <source>
        <dbReference type="ARBA" id="ARBA00048258"/>
    </source>
</evidence>
<dbReference type="OrthoDB" id="9773087at2"/>
<evidence type="ECO:0000256" key="9">
    <source>
        <dbReference type="ARBA" id="ARBA00022777"/>
    </source>
</evidence>
<keyword evidence="7 15" id="KW-0808">Transferase</keyword>
<dbReference type="Pfam" id="PF02569">
    <property type="entry name" value="Pantoate_ligase"/>
    <property type="match status" value="1"/>
</dbReference>
<feature type="binding site" evidence="15">
    <location>
        <position position="209"/>
    </location>
    <ligand>
        <name>ATP</name>
        <dbReference type="ChEBI" id="CHEBI:30616"/>
    </ligand>
</feature>
<dbReference type="HAMAP" id="MF_01349">
    <property type="entry name" value="PanCY"/>
    <property type="match status" value="1"/>
</dbReference>
<dbReference type="GO" id="GO:0005524">
    <property type="term" value="F:ATP binding"/>
    <property type="evidence" value="ECO:0007669"/>
    <property type="project" value="UniProtKB-UniRule"/>
</dbReference>
<evidence type="ECO:0000256" key="5">
    <source>
        <dbReference type="ARBA" id="ARBA00022598"/>
    </source>
</evidence>
<evidence type="ECO:0000256" key="10">
    <source>
        <dbReference type="ARBA" id="ARBA00022840"/>
    </source>
</evidence>
<comment type="similarity">
    <text evidence="3">Belongs to the cytidylate kinase family. Type 1 subfamily.</text>
</comment>
<feature type="domain" description="Cytidylate kinase" evidence="16">
    <location>
        <begin position="319"/>
        <end position="534"/>
    </location>
</feature>
<dbReference type="EC" id="2.7.4.25" evidence="15"/>
<dbReference type="GO" id="GO:0005829">
    <property type="term" value="C:cytosol"/>
    <property type="evidence" value="ECO:0007669"/>
    <property type="project" value="TreeGrafter"/>
</dbReference>
<dbReference type="EC" id="6.3.2.1" evidence="15"/>
<comment type="catalytic activity">
    <reaction evidence="13 15">
        <text>(R)-pantoate + beta-alanine + ATP = (R)-pantothenate + AMP + diphosphate + H(+)</text>
        <dbReference type="Rhea" id="RHEA:10912"/>
        <dbReference type="ChEBI" id="CHEBI:15378"/>
        <dbReference type="ChEBI" id="CHEBI:15980"/>
        <dbReference type="ChEBI" id="CHEBI:29032"/>
        <dbReference type="ChEBI" id="CHEBI:30616"/>
        <dbReference type="ChEBI" id="CHEBI:33019"/>
        <dbReference type="ChEBI" id="CHEBI:57966"/>
        <dbReference type="ChEBI" id="CHEBI:456215"/>
        <dbReference type="EC" id="6.3.2.1"/>
    </reaction>
</comment>
<dbReference type="InterPro" id="IPR042176">
    <property type="entry name" value="Pantoate_ligase_C"/>
</dbReference>
<dbReference type="GO" id="GO:0006220">
    <property type="term" value="P:pyrimidine nucleotide metabolic process"/>
    <property type="evidence" value="ECO:0007669"/>
    <property type="project" value="UniProtKB-UniRule"/>
</dbReference>
<evidence type="ECO:0000256" key="4">
    <source>
        <dbReference type="ARBA" id="ARBA00022490"/>
    </source>
</evidence>
<dbReference type="AlphaFoldDB" id="A0A2G4F3H8"/>
<dbReference type="HAMAP" id="MF_00238">
    <property type="entry name" value="Cytidyl_kinase_type1"/>
    <property type="match status" value="1"/>
</dbReference>
<dbReference type="NCBIfam" id="TIGR00125">
    <property type="entry name" value="cyt_tran_rel"/>
    <property type="match status" value="1"/>
</dbReference>
<feature type="binding site" evidence="15">
    <location>
        <begin position="217"/>
        <end position="220"/>
    </location>
    <ligand>
        <name>ATP</name>
        <dbReference type="ChEBI" id="CHEBI:30616"/>
    </ligand>
</feature>
<dbReference type="InterPro" id="IPR011994">
    <property type="entry name" value="Cytidylate_kinase_dom"/>
</dbReference>
<sequence length="541" mass="59140">MRLFTTIAALRCYLNSQKSAASHLQIGLVPTMGALHSGHLSLIQRARQENAIVVVSIFVNPLQFGPKEDFQDYPRNLEQDRLLCEQAGVDVIFAPSELEMFGKSGIDAGNSESPVLYGRMAIRPYTGEWPFAPTSLTQVVPPVAMTSVLCGKSRPGHFQGVALIVTKLLSLVQPTRAYFGQKDAQQVAIIRQLVVDFNMPVEIVACPIAREASGLAMSSRNQYLTQEQKQQASVLYRALQQGLKSFGSGRRTAEVILAVVKAEVAQESAIKLEYAELVDPNSLIPLSVVKTAGLLAVAAKIGSTRLIDNIIMRNRLPIVAIDGPAGSGKSTVTRKVAQVLGLSYLDTGAMYRAVTWLVMTTNTPISDEFAIAELVNSSYLEYNLDPASGLTLKINGEDVTEAIRSLEVTARVSEIAAVPAVREFLVEQQRRCGKIGGIVAEGRDIGTNVFPDAELKIFLTASVKERSRRRLLELKDGDRANTSLEQLERDIALRDEKDSTREVSPLRKAADAVEIETDGLTITEVIDRIVGLYKQRIVNSY</sequence>
<dbReference type="CDD" id="cd00560">
    <property type="entry name" value="PanC"/>
    <property type="match status" value="1"/>
</dbReference>
<accession>A0A2G4F3H8</accession>
<comment type="pathway">
    <text evidence="1 15">Cofactor biosynthesis; (R)-pantothenate biosynthesis; (R)-pantothenate from (R)-pantoate and beta-alanine: step 1/1.</text>
</comment>
<keyword evidence="10 15" id="KW-0067">ATP-binding</keyword>
<evidence type="ECO:0000256" key="14">
    <source>
        <dbReference type="ARBA" id="ARBA00048478"/>
    </source>
</evidence>
<feature type="binding site" evidence="15">
    <location>
        <begin position="32"/>
        <end position="39"/>
    </location>
    <ligand>
        <name>ATP</name>
        <dbReference type="ChEBI" id="CHEBI:30616"/>
    </ligand>
</feature>
<evidence type="ECO:0000313" key="17">
    <source>
        <dbReference type="EMBL" id="PHX56312.1"/>
    </source>
</evidence>
<evidence type="ECO:0000256" key="15">
    <source>
        <dbReference type="HAMAP-Rule" id="MF_01349"/>
    </source>
</evidence>
<dbReference type="HAMAP" id="MF_00158">
    <property type="entry name" value="PanC"/>
    <property type="match status" value="1"/>
</dbReference>
<proteinExistence type="inferred from homology"/>
<dbReference type="GO" id="GO:0036430">
    <property type="term" value="F:CMP kinase activity"/>
    <property type="evidence" value="ECO:0007669"/>
    <property type="project" value="RHEA"/>
</dbReference>
<evidence type="ECO:0000259" key="16">
    <source>
        <dbReference type="Pfam" id="PF02224"/>
    </source>
</evidence>
<dbReference type="GO" id="GO:0004592">
    <property type="term" value="F:pantoate-beta-alanine ligase activity"/>
    <property type="evidence" value="ECO:0007669"/>
    <property type="project" value="UniProtKB-UniRule"/>
</dbReference>
<protein>
    <recommendedName>
        <fullName evidence="15">Bifunctional pantoate ligase/cytidylate kinase</fullName>
    </recommendedName>
    <domain>
        <recommendedName>
            <fullName evidence="15">Pantothenate synthetase</fullName>
            <shortName evidence="15">PS</shortName>
            <ecNumber evidence="15">6.3.2.1</ecNumber>
        </recommendedName>
        <alternativeName>
            <fullName evidence="15">Pantoate--beta-alanine ligase</fullName>
        </alternativeName>
        <alternativeName>
            <fullName evidence="15">Pantoate-activating enzyme</fullName>
        </alternativeName>
    </domain>
    <domain>
        <recommendedName>
            <fullName evidence="15">Cytidylate kinase</fullName>
            <shortName evidence="15">CK</shortName>
            <ecNumber evidence="15">2.7.4.25</ecNumber>
        </recommendedName>
        <alternativeName>
            <fullName evidence="15">Cytidine monophosphate kinase</fullName>
            <shortName evidence="15">CMP kinase</shortName>
        </alternativeName>
    </domain>
</protein>
<comment type="subcellular location">
    <subcellularLocation>
        <location evidence="15">Cytoplasm</location>
    </subcellularLocation>
</comment>
<dbReference type="Pfam" id="PF02224">
    <property type="entry name" value="Cytidylate_kin"/>
    <property type="match status" value="1"/>
</dbReference>
<keyword evidence="18" id="KW-1185">Reference proteome</keyword>
<dbReference type="NCBIfam" id="TIGR00017">
    <property type="entry name" value="cmk"/>
    <property type="match status" value="1"/>
</dbReference>
<comment type="function">
    <text evidence="15">Catalyzes the transfer of a phosphate group from ATP to either CMP or dCMP to form CDP or dCDP and ADP, respectively.</text>
</comment>
<dbReference type="PANTHER" id="PTHR21299:SF1">
    <property type="entry name" value="PANTOATE--BETA-ALANINE LIGASE"/>
    <property type="match status" value="1"/>
</dbReference>
<dbReference type="GO" id="GO:0015949">
    <property type="term" value="P:nucleobase-containing small molecule interconversion"/>
    <property type="evidence" value="ECO:0007669"/>
    <property type="project" value="TreeGrafter"/>
</dbReference>
<dbReference type="InterPro" id="IPR024894">
    <property type="entry name" value="Pantoate_ligase/cytidylate_kin"/>
</dbReference>
<reference evidence="17" key="1">
    <citation type="submission" date="2017-10" db="EMBL/GenBank/DDBJ databases">
        <title>Draft genome sequence of the planktic cyanobacteria Tychonema bourrellyi isolated from alpine lentic freshwater.</title>
        <authorList>
            <person name="Tett A."/>
            <person name="Armanini F."/>
            <person name="Asnicar F."/>
            <person name="Boscaini A."/>
            <person name="Pasolli E."/>
            <person name="Zolfo M."/>
            <person name="Donati C."/>
            <person name="Salmaso N."/>
            <person name="Segata N."/>
        </authorList>
    </citation>
    <scope>NUCLEOTIDE SEQUENCE</scope>
    <source>
        <strain evidence="17">FEM_GT703</strain>
    </source>
</reference>
<evidence type="ECO:0000256" key="7">
    <source>
        <dbReference type="ARBA" id="ARBA00022679"/>
    </source>
</evidence>
<feature type="region of interest" description="Cytidylate kinase" evidence="15">
    <location>
        <begin position="311"/>
        <end position="541"/>
    </location>
</feature>
<feature type="region of interest" description="Pantoate--beta-alanine ligase" evidence="15">
    <location>
        <begin position="1"/>
        <end position="310"/>
    </location>
</feature>
<organism evidence="17 18">
    <name type="scientific">Tychonema bourrellyi FEM_GT703</name>
    <dbReference type="NCBI Taxonomy" id="2040638"/>
    <lineage>
        <taxon>Bacteria</taxon>
        <taxon>Bacillati</taxon>
        <taxon>Cyanobacteriota</taxon>
        <taxon>Cyanophyceae</taxon>
        <taxon>Oscillatoriophycideae</taxon>
        <taxon>Oscillatoriales</taxon>
        <taxon>Microcoleaceae</taxon>
        <taxon>Tychonema</taxon>
    </lineage>
</organism>
<evidence type="ECO:0000256" key="11">
    <source>
        <dbReference type="ARBA" id="ARBA00023268"/>
    </source>
</evidence>
<comment type="similarity">
    <text evidence="2">Belongs to the pantothenate synthetase family.</text>
</comment>
<evidence type="ECO:0000256" key="8">
    <source>
        <dbReference type="ARBA" id="ARBA00022741"/>
    </source>
</evidence>
<comment type="similarity">
    <text evidence="15">In the C-terminal section; belongs to the cytidylate kinase family. Type 1 subfamily.</text>
</comment>
<evidence type="ECO:0000256" key="1">
    <source>
        <dbReference type="ARBA" id="ARBA00004990"/>
    </source>
</evidence>
<evidence type="ECO:0000256" key="2">
    <source>
        <dbReference type="ARBA" id="ARBA00009256"/>
    </source>
</evidence>
<dbReference type="UniPathway" id="UPA00028">
    <property type="reaction ID" value="UER00005"/>
</dbReference>
<evidence type="ECO:0000313" key="18">
    <source>
        <dbReference type="Proteomes" id="UP000226442"/>
    </source>
</evidence>
<dbReference type="CDD" id="cd02020">
    <property type="entry name" value="CMPK"/>
    <property type="match status" value="1"/>
</dbReference>
<feature type="binding site" evidence="15">
    <location>
        <position position="63"/>
    </location>
    <ligand>
        <name>beta-alanine</name>
        <dbReference type="ChEBI" id="CHEBI:57966"/>
    </ligand>
</feature>
<dbReference type="Gene3D" id="3.40.50.620">
    <property type="entry name" value="HUPs"/>
    <property type="match status" value="1"/>
</dbReference>
<dbReference type="PANTHER" id="PTHR21299">
    <property type="entry name" value="CYTIDYLATE KINASE/PANTOATE-BETA-ALANINE LIGASE"/>
    <property type="match status" value="1"/>
</dbReference>
<evidence type="ECO:0000256" key="3">
    <source>
        <dbReference type="ARBA" id="ARBA00009427"/>
    </source>
</evidence>
<dbReference type="NCBIfam" id="TIGR00018">
    <property type="entry name" value="panC"/>
    <property type="match status" value="1"/>
</dbReference>
<dbReference type="InterPro" id="IPR004821">
    <property type="entry name" value="Cyt_trans-like"/>
</dbReference>
<dbReference type="GO" id="GO:0036431">
    <property type="term" value="F:dCMP kinase activity"/>
    <property type="evidence" value="ECO:0007669"/>
    <property type="project" value="InterPro"/>
</dbReference>
<dbReference type="NCBIfam" id="NF010004">
    <property type="entry name" value="PRK13477.1"/>
    <property type="match status" value="1"/>
</dbReference>
<comment type="similarity">
    <text evidence="15">In the N-terminal section; belongs to the pantothenate synthetase family.</text>
</comment>
<dbReference type="Proteomes" id="UP000226442">
    <property type="component" value="Unassembled WGS sequence"/>
</dbReference>
<feature type="binding site" evidence="15">
    <location>
        <position position="63"/>
    </location>
    <ligand>
        <name>(R)-pantoate</name>
        <dbReference type="ChEBI" id="CHEBI:15980"/>
    </ligand>
</feature>
<dbReference type="EMBL" id="NXIB02000024">
    <property type="protein sequence ID" value="PHX56312.1"/>
    <property type="molecule type" value="Genomic_DNA"/>
</dbReference>
<dbReference type="GO" id="GO:0015940">
    <property type="term" value="P:pantothenate biosynthetic process"/>
    <property type="evidence" value="ECO:0007669"/>
    <property type="project" value="UniProtKB-UniRule"/>
</dbReference>
<keyword evidence="9 15" id="KW-0418">Kinase</keyword>
<keyword evidence="6 15" id="KW-0566">Pantothenate biosynthesis</keyword>
<comment type="caution">
    <text evidence="17">The sequence shown here is derived from an EMBL/GenBank/DDBJ whole genome shotgun (WGS) entry which is preliminary data.</text>
</comment>
<keyword evidence="8 15" id="KW-0547">Nucleotide-binding</keyword>
<dbReference type="InterPro" id="IPR027417">
    <property type="entry name" value="P-loop_NTPase"/>
</dbReference>
<evidence type="ECO:0000256" key="6">
    <source>
        <dbReference type="ARBA" id="ARBA00022655"/>
    </source>
</evidence>
<dbReference type="SUPFAM" id="SSF52374">
    <property type="entry name" value="Nucleotidylyl transferase"/>
    <property type="match status" value="1"/>
</dbReference>
<evidence type="ECO:0000256" key="12">
    <source>
        <dbReference type="ARBA" id="ARBA00047615"/>
    </source>
</evidence>
<gene>
    <name evidence="15" type="primary">panC/cmk</name>
    <name evidence="17" type="ORF">CP500_006165</name>
</gene>
<feature type="binding site" evidence="15">
    <location>
        <begin position="180"/>
        <end position="183"/>
    </location>
    <ligand>
        <name>ATP</name>
        <dbReference type="ChEBI" id="CHEBI:30616"/>
    </ligand>
</feature>
<dbReference type="InterPro" id="IPR014729">
    <property type="entry name" value="Rossmann-like_a/b/a_fold"/>
</dbReference>
<keyword evidence="11 15" id="KW-0511">Multifunctional enzyme</keyword>
<comment type="catalytic activity">
    <reaction evidence="14 15">
        <text>CMP + ATP = CDP + ADP</text>
        <dbReference type="Rhea" id="RHEA:11600"/>
        <dbReference type="ChEBI" id="CHEBI:30616"/>
        <dbReference type="ChEBI" id="CHEBI:58069"/>
        <dbReference type="ChEBI" id="CHEBI:60377"/>
        <dbReference type="ChEBI" id="CHEBI:456216"/>
        <dbReference type="EC" id="2.7.4.25"/>
    </reaction>
</comment>
<dbReference type="Gene3D" id="3.30.1300.10">
    <property type="entry name" value="Pantoate-beta-alanine ligase, C-terminal domain"/>
    <property type="match status" value="1"/>
</dbReference>